<comment type="caution">
    <text evidence="1">The sequence shown here is derived from an EMBL/GenBank/DDBJ whole genome shotgun (WGS) entry which is preliminary data.</text>
</comment>
<name>A0A2T3I0J7_9GAMM</name>
<protein>
    <submittedName>
        <fullName evidence="1">Uncharacterized protein</fullName>
    </submittedName>
</protein>
<sequence>MDVLIIIFIVALVIKFILKVWEEEKYAAKHNLFNINNKHNDKFKSNFNDDLFDITNPHSTYNVLNDDKPFDFTNSHSTYNIMNDDNHH</sequence>
<dbReference type="EMBL" id="PYLY01000007">
    <property type="protein sequence ID" value="PSU10054.1"/>
    <property type="molecule type" value="Genomic_DNA"/>
</dbReference>
<accession>A0A2T3I0J7</accession>
<organism evidence="1 2">
    <name type="scientific">Photobacterium aquimaris</name>
    <dbReference type="NCBI Taxonomy" id="512643"/>
    <lineage>
        <taxon>Bacteria</taxon>
        <taxon>Pseudomonadati</taxon>
        <taxon>Pseudomonadota</taxon>
        <taxon>Gammaproteobacteria</taxon>
        <taxon>Vibrionales</taxon>
        <taxon>Vibrionaceae</taxon>
        <taxon>Photobacterium</taxon>
    </lineage>
</organism>
<evidence type="ECO:0000313" key="1">
    <source>
        <dbReference type="EMBL" id="PSU10054.1"/>
    </source>
</evidence>
<dbReference type="RefSeq" id="WP_065189987.1">
    <property type="nucleotide sequence ID" value="NZ_LZFB01000013.1"/>
</dbReference>
<dbReference type="AlphaFoldDB" id="A0A2T3I0J7"/>
<dbReference type="Proteomes" id="UP000241858">
    <property type="component" value="Unassembled WGS sequence"/>
</dbReference>
<evidence type="ECO:0000313" key="2">
    <source>
        <dbReference type="Proteomes" id="UP000241858"/>
    </source>
</evidence>
<proteinExistence type="predicted"/>
<reference evidence="1 2" key="1">
    <citation type="submission" date="2018-03" db="EMBL/GenBank/DDBJ databases">
        <title>Whole genome sequencing of Histamine producing bacteria.</title>
        <authorList>
            <person name="Butler K."/>
        </authorList>
    </citation>
    <scope>NUCLEOTIDE SEQUENCE [LARGE SCALE GENOMIC DNA]</scope>
    <source>
        <strain evidence="1 2">DSM 23343</strain>
    </source>
</reference>
<gene>
    <name evidence="1" type="ORF">C0W81_04845</name>
</gene>